<evidence type="ECO:0000313" key="2">
    <source>
        <dbReference type="Proteomes" id="UP000323856"/>
    </source>
</evidence>
<dbReference type="EMBL" id="VOBL01000013">
    <property type="protein sequence ID" value="KAA0975958.1"/>
    <property type="molecule type" value="Genomic_DNA"/>
</dbReference>
<organism evidence="1 2">
    <name type="scientific">Paeniglutamicibacter gangotriensis</name>
    <dbReference type="NCBI Taxonomy" id="254787"/>
    <lineage>
        <taxon>Bacteria</taxon>
        <taxon>Bacillati</taxon>
        <taxon>Actinomycetota</taxon>
        <taxon>Actinomycetes</taxon>
        <taxon>Micrococcales</taxon>
        <taxon>Micrococcaceae</taxon>
        <taxon>Paeniglutamicibacter</taxon>
    </lineage>
</organism>
<dbReference type="Proteomes" id="UP000323856">
    <property type="component" value="Unassembled WGS sequence"/>
</dbReference>
<accession>A0A5B0EB71</accession>
<evidence type="ECO:0000313" key="1">
    <source>
        <dbReference type="EMBL" id="KAA0975958.1"/>
    </source>
</evidence>
<dbReference type="Pfam" id="PF10905">
    <property type="entry name" value="DUF2695"/>
    <property type="match status" value="1"/>
</dbReference>
<proteinExistence type="predicted"/>
<dbReference type="OrthoDB" id="4866170at2"/>
<dbReference type="AlphaFoldDB" id="A0A5B0EB71"/>
<reference evidence="1 2" key="1">
    <citation type="submission" date="2019-07" db="EMBL/GenBank/DDBJ databases">
        <title>Analysis of the biochemical properties, biological activity and biotechnological potential of siderophores and biosurfactants produced by Antarctic psychrotolerant bacteria.</title>
        <authorList>
            <person name="Styczynski M."/>
            <person name="Krucon T."/>
            <person name="Decewicz P."/>
            <person name="Dziewit L."/>
        </authorList>
    </citation>
    <scope>NUCLEOTIDE SEQUENCE [LARGE SCALE GENOMIC DNA]</scope>
    <source>
        <strain evidence="1 2">ANT_H27</strain>
    </source>
</reference>
<protein>
    <submittedName>
        <fullName evidence="1">DUF2695 domain-containing protein</fullName>
    </submittedName>
</protein>
<gene>
    <name evidence="1" type="ORF">FQ154_12940</name>
</gene>
<dbReference type="InterPro" id="IPR024248">
    <property type="entry name" value="DUF2695"/>
</dbReference>
<name>A0A5B0EB71_9MICC</name>
<comment type="caution">
    <text evidence="1">The sequence shown here is derived from an EMBL/GenBank/DDBJ whole genome shotgun (WGS) entry which is preliminary data.</text>
</comment>
<sequence>MTDVPCWRLHQPEEPAMEEYTVTELEDALKVVKQLLPPRYECLACYLNRMLASRNCTGLKWCTTYRDLRAPRATAMERKFPALGGYCDCEVQANIFRINDALWSSAEGGSADDAYVPACHKVRLGTIKPCELWLMRSGVQWGGGVFRQAPKAS</sequence>